<evidence type="ECO:0000313" key="3">
    <source>
        <dbReference type="EMBL" id="GHO96221.1"/>
    </source>
</evidence>
<name>A0A8J3IKL5_9CHLR</name>
<reference evidence="3" key="1">
    <citation type="submission" date="2020-10" db="EMBL/GenBank/DDBJ databases">
        <title>Taxonomic study of unclassified bacteria belonging to the class Ktedonobacteria.</title>
        <authorList>
            <person name="Yabe S."/>
            <person name="Wang C.M."/>
            <person name="Zheng Y."/>
            <person name="Sakai Y."/>
            <person name="Cavaletti L."/>
            <person name="Monciardini P."/>
            <person name="Donadio S."/>
        </authorList>
    </citation>
    <scope>NUCLEOTIDE SEQUENCE</scope>
    <source>
        <strain evidence="3">ID150040</strain>
    </source>
</reference>
<feature type="compositionally biased region" description="Polar residues" evidence="2">
    <location>
        <begin position="310"/>
        <end position="320"/>
    </location>
</feature>
<dbReference type="EMBL" id="BNJK01000001">
    <property type="protein sequence ID" value="GHO96221.1"/>
    <property type="molecule type" value="Genomic_DNA"/>
</dbReference>
<feature type="region of interest" description="Disordered" evidence="2">
    <location>
        <begin position="310"/>
        <end position="417"/>
    </location>
</feature>
<feature type="compositionally biased region" description="Polar residues" evidence="2">
    <location>
        <begin position="405"/>
        <end position="414"/>
    </location>
</feature>
<keyword evidence="1" id="KW-0175">Coiled coil</keyword>
<accession>A0A8J3IKL5</accession>
<feature type="coiled-coil region" evidence="1">
    <location>
        <begin position="227"/>
        <end position="254"/>
    </location>
</feature>
<dbReference type="Proteomes" id="UP000597444">
    <property type="component" value="Unassembled WGS sequence"/>
</dbReference>
<organism evidence="3 4">
    <name type="scientific">Reticulibacter mediterranei</name>
    <dbReference type="NCBI Taxonomy" id="2778369"/>
    <lineage>
        <taxon>Bacteria</taxon>
        <taxon>Bacillati</taxon>
        <taxon>Chloroflexota</taxon>
        <taxon>Ktedonobacteria</taxon>
        <taxon>Ktedonobacterales</taxon>
        <taxon>Reticulibacteraceae</taxon>
        <taxon>Reticulibacter</taxon>
    </lineage>
</organism>
<gene>
    <name evidence="3" type="ORF">KSF_062690</name>
</gene>
<sequence>MQKIAKQQPAKKLLNLEEQHKLFVSDGLNDEEPGDEKKGKGDITDKFFLRFLLRTHVEDNTVMVVYRDGKQYKILPAGPHFLWNWDIIWGSWQVKRINLRTVLLPAVAQGRVKGPLLPHDAPGAANSDLACNVTAQVELACQIANIDKFLSLQEPLAVFYSAFHNIVAEIIGKLPYDQYGAWATTLRDYVKERLQGGRDDAAILSGLRVEDVFVTAVEANEEHDRMMLEMYKLVERARRELLEAQANRQRDREVMHGFIDQGHILNIAPSILALQDSTIGKELIERDAELRKLMLAVGLDPALNIQQPHIQRQPGQTPSAPSVGYLQPFSTSGQPPAGTAPNSSQSLPPGYAPAFSVSGSLSPAPPAQPPSASYPTLVNTDGLMFPIGNQGTVPQAPPLPPAPQRQESGASISETRQEQEITELTMAGFLCAGKGQQTPIFDANGKPVPGSTEWVLEAYSPRGIGFLTIIFHCPMGYPITPPKVQVRTPNGGEMQWVEPDVVQAWHPGHLLVEVAQAIDEQMPD</sequence>
<evidence type="ECO:0000313" key="4">
    <source>
        <dbReference type="Proteomes" id="UP000597444"/>
    </source>
</evidence>
<keyword evidence="4" id="KW-1185">Reference proteome</keyword>
<feature type="compositionally biased region" description="Polar residues" evidence="2">
    <location>
        <begin position="328"/>
        <end position="347"/>
    </location>
</feature>
<comment type="caution">
    <text evidence="3">The sequence shown here is derived from an EMBL/GenBank/DDBJ whole genome shotgun (WGS) entry which is preliminary data.</text>
</comment>
<protein>
    <submittedName>
        <fullName evidence="3">Uncharacterized protein</fullName>
    </submittedName>
</protein>
<evidence type="ECO:0000256" key="1">
    <source>
        <dbReference type="SAM" id="Coils"/>
    </source>
</evidence>
<proteinExistence type="predicted"/>
<evidence type="ECO:0000256" key="2">
    <source>
        <dbReference type="SAM" id="MobiDB-lite"/>
    </source>
</evidence>
<dbReference type="AlphaFoldDB" id="A0A8J3IKL5"/>
<dbReference type="RefSeq" id="WP_220206862.1">
    <property type="nucleotide sequence ID" value="NZ_BNJK01000001.1"/>
</dbReference>